<comment type="caution">
    <text evidence="1">The sequence shown here is derived from an EMBL/GenBank/DDBJ whole genome shotgun (WGS) entry which is preliminary data.</text>
</comment>
<evidence type="ECO:0000313" key="2">
    <source>
        <dbReference type="Proteomes" id="UP001501074"/>
    </source>
</evidence>
<reference evidence="2" key="1">
    <citation type="journal article" date="2019" name="Int. J. Syst. Evol. Microbiol.">
        <title>The Global Catalogue of Microorganisms (GCM) 10K type strain sequencing project: providing services to taxonomists for standard genome sequencing and annotation.</title>
        <authorList>
            <consortium name="The Broad Institute Genomics Platform"/>
            <consortium name="The Broad Institute Genome Sequencing Center for Infectious Disease"/>
            <person name="Wu L."/>
            <person name="Ma J."/>
        </authorList>
    </citation>
    <scope>NUCLEOTIDE SEQUENCE [LARGE SCALE GENOMIC DNA]</scope>
    <source>
        <strain evidence="2">JCM 16902</strain>
    </source>
</reference>
<gene>
    <name evidence="1" type="ORF">GCM10022223_01370</name>
</gene>
<dbReference type="Proteomes" id="UP001501074">
    <property type="component" value="Unassembled WGS sequence"/>
</dbReference>
<name>A0ABP6YYQ7_9ACTN</name>
<protein>
    <submittedName>
        <fullName evidence="1">Uncharacterized protein</fullName>
    </submittedName>
</protein>
<evidence type="ECO:0000313" key="1">
    <source>
        <dbReference type="EMBL" id="GAA3590608.1"/>
    </source>
</evidence>
<sequence length="75" mass="8492">MAELVFHMHSDASEGWFGQVDAMDACYRATFNYYGVMGEPGRIHCPEDLTPLRPIPLPPRVDPFVESYLHPEDAP</sequence>
<accession>A0ABP6YYQ7</accession>
<keyword evidence="2" id="KW-1185">Reference proteome</keyword>
<organism evidence="1 2">
    <name type="scientific">Kineosporia mesophila</name>
    <dbReference type="NCBI Taxonomy" id="566012"/>
    <lineage>
        <taxon>Bacteria</taxon>
        <taxon>Bacillati</taxon>
        <taxon>Actinomycetota</taxon>
        <taxon>Actinomycetes</taxon>
        <taxon>Kineosporiales</taxon>
        <taxon>Kineosporiaceae</taxon>
        <taxon>Kineosporia</taxon>
    </lineage>
</organism>
<proteinExistence type="predicted"/>
<dbReference type="EMBL" id="BAAAZO010000001">
    <property type="protein sequence ID" value="GAA3590608.1"/>
    <property type="molecule type" value="Genomic_DNA"/>
</dbReference>